<accession>A0A3G7UE92</accession>
<dbReference type="AlphaFoldDB" id="A0A3G7UE92"/>
<name>A0A3G7UE92_9PSED</name>
<evidence type="ECO:0000313" key="2">
    <source>
        <dbReference type="Proteomes" id="UP000268696"/>
    </source>
</evidence>
<dbReference type="Proteomes" id="UP000268696">
    <property type="component" value="Chromosome"/>
</dbReference>
<protein>
    <submittedName>
        <fullName evidence="1">Uncharacterized protein</fullName>
    </submittedName>
</protein>
<dbReference type="EMBL" id="CP027754">
    <property type="protein sequence ID" value="AZE56856.1"/>
    <property type="molecule type" value="Genomic_DNA"/>
</dbReference>
<organism evidence="1 2">
    <name type="scientific">Pseudomonas synxantha</name>
    <dbReference type="NCBI Taxonomy" id="47883"/>
    <lineage>
        <taxon>Bacteria</taxon>
        <taxon>Pseudomonadati</taxon>
        <taxon>Pseudomonadota</taxon>
        <taxon>Gammaproteobacteria</taxon>
        <taxon>Pseudomonadales</taxon>
        <taxon>Pseudomonadaceae</taxon>
        <taxon>Pseudomonas</taxon>
    </lineage>
</organism>
<evidence type="ECO:0000313" key="1">
    <source>
        <dbReference type="EMBL" id="AZE56856.1"/>
    </source>
</evidence>
<gene>
    <name evidence="1" type="ORF">C4K03_4718</name>
</gene>
<reference evidence="1 2" key="1">
    <citation type="submission" date="2018-03" db="EMBL/GenBank/DDBJ databases">
        <title>Diversity of phytobeneficial traits revealed by whole-genome analysis of worldwide-isolated phenazine-producing Pseudomonas spp.</title>
        <authorList>
            <person name="Biessy A."/>
            <person name="Novinscak A."/>
            <person name="Blom J."/>
            <person name="Leger G."/>
            <person name="Thomashow L.S."/>
            <person name="Cazorla F.M."/>
            <person name="Josic D."/>
            <person name="Filion M."/>
        </authorList>
    </citation>
    <scope>NUCLEOTIDE SEQUENCE [LARGE SCALE GENOMIC DNA]</scope>
    <source>
        <strain evidence="1 2">30B</strain>
    </source>
</reference>
<dbReference type="RefSeq" id="WP_124379058.1">
    <property type="nucleotide sequence ID" value="NZ_CP027754.1"/>
</dbReference>
<proteinExistence type="predicted"/>
<sequence>MIETNKVTVRSSMLPISDSGKEHTTTLQGHLGQQTQALNNSIARNNKGITELFAEKRKVDDELADTKEAHAQWLGETGKLAYTNNWLANTGGTGFYKAEREAVAKNENFTQKINVLQKQSDTYTQLIDSTTQNSKASLAHETSTITGGGQVLLGRPIGF</sequence>